<feature type="region of interest" description="Disordered" evidence="1">
    <location>
        <begin position="124"/>
        <end position="155"/>
    </location>
</feature>
<feature type="region of interest" description="Disordered" evidence="1">
    <location>
        <begin position="387"/>
        <end position="559"/>
    </location>
</feature>
<keyword evidence="3" id="KW-1185">Reference proteome</keyword>
<dbReference type="Proteomes" id="UP001311915">
    <property type="component" value="Unassembled WGS sequence"/>
</dbReference>
<accession>A0AAV9M7D7</accession>
<name>A0AAV9M7D7_9SOLN</name>
<feature type="compositionally biased region" description="Basic residues" evidence="1">
    <location>
        <begin position="482"/>
        <end position="498"/>
    </location>
</feature>
<feature type="region of interest" description="Disordered" evidence="1">
    <location>
        <begin position="272"/>
        <end position="367"/>
    </location>
</feature>
<feature type="compositionally biased region" description="Acidic residues" evidence="1">
    <location>
        <begin position="534"/>
        <end position="547"/>
    </location>
</feature>
<feature type="region of interest" description="Disordered" evidence="1">
    <location>
        <begin position="69"/>
        <end position="94"/>
    </location>
</feature>
<sequence length="625" mass="70933">MHEEDMLMQRNGNEQCAINQNTNIRAPENSSEETQSSNFSFGIKDNLVSITLISISRITAVSKQVSQQGHKDIAGKNEQITNTNQQGETSRMQQGNNRVLTEYQNNFPKISNNYARYDSNTLRNQKGENHVNNNVPQNNRKQPHSQQQGQVQKQETIPEPAPFTIVQSCAARLRYNQSKNEIPIVLDSPLHTTRQGLRVVLLDENDYNVKLVESCNHTLVGKFTNTMPKMEIIRKSFTLQTQLTGGVNNKNQLHTYTISRKKTWVIRKNTAIQKEASRTRSKPIPRPCGDLCHPNTKALKRASNWSQHMQEDQKEDREGPFNTGGTPPQETQNRQEKKQDKIDQAKHKGCKDNIKHSGIDSMLPTPVNPTIVSMVVTCSDEAEGGMNGGCQENHINLQEGTDMDLDPKYRTTATTETPQHKARKTPTQHYDKTGMQKQTGKDNSNNKQDAEQNAEDNQQRGAMAKDMGSKAGTSQQDITPKSKNKPSKKKREAAKKRQNLQQVKEKEEQQKHNEEAYTGQGTCHMNSIPIIDEYAVENSEDDMDEDNQSLKGPEDEEDTSELLIKAFTSNYDHNFEQEIQQVANKQGLSPRGFQHEKFHFKSRIKEHIAAVHHIQDCLPQNHPND</sequence>
<feature type="compositionally biased region" description="Basic and acidic residues" evidence="1">
    <location>
        <begin position="333"/>
        <end position="358"/>
    </location>
</feature>
<feature type="compositionally biased region" description="Basic and acidic residues" evidence="1">
    <location>
        <begin position="309"/>
        <end position="319"/>
    </location>
</feature>
<evidence type="ECO:0000256" key="1">
    <source>
        <dbReference type="SAM" id="MobiDB-lite"/>
    </source>
</evidence>
<dbReference type="AlphaFoldDB" id="A0AAV9M7D7"/>
<feature type="compositionally biased region" description="Polar residues" evidence="1">
    <location>
        <begin position="144"/>
        <end position="155"/>
    </location>
</feature>
<organism evidence="2 3">
    <name type="scientific">Solanum pinnatisectum</name>
    <name type="common">tansyleaf nightshade</name>
    <dbReference type="NCBI Taxonomy" id="50273"/>
    <lineage>
        <taxon>Eukaryota</taxon>
        <taxon>Viridiplantae</taxon>
        <taxon>Streptophyta</taxon>
        <taxon>Embryophyta</taxon>
        <taxon>Tracheophyta</taxon>
        <taxon>Spermatophyta</taxon>
        <taxon>Magnoliopsida</taxon>
        <taxon>eudicotyledons</taxon>
        <taxon>Gunneridae</taxon>
        <taxon>Pentapetalae</taxon>
        <taxon>asterids</taxon>
        <taxon>lamiids</taxon>
        <taxon>Solanales</taxon>
        <taxon>Solanaceae</taxon>
        <taxon>Solanoideae</taxon>
        <taxon>Solaneae</taxon>
        <taxon>Solanum</taxon>
    </lineage>
</organism>
<gene>
    <name evidence="2" type="ORF">R3W88_008025</name>
</gene>
<reference evidence="2 3" key="1">
    <citation type="submission" date="2023-10" db="EMBL/GenBank/DDBJ databases">
        <title>Genome-Wide Identification Analysis in wild type Solanum Pinnatisectum Reveals Some Genes Defensing Phytophthora Infestans.</title>
        <authorList>
            <person name="Sun C."/>
        </authorList>
    </citation>
    <scope>NUCLEOTIDE SEQUENCE [LARGE SCALE GENOMIC DNA]</scope>
    <source>
        <strain evidence="2">LQN</strain>
        <tissue evidence="2">Leaf</tissue>
    </source>
</reference>
<comment type="caution">
    <text evidence="2">The sequence shown here is derived from an EMBL/GenBank/DDBJ whole genome shotgun (WGS) entry which is preliminary data.</text>
</comment>
<feature type="compositionally biased region" description="Basic and acidic residues" evidence="1">
    <location>
        <begin position="503"/>
        <end position="515"/>
    </location>
</feature>
<feature type="compositionally biased region" description="Polar residues" evidence="1">
    <location>
        <begin position="323"/>
        <end position="332"/>
    </location>
</feature>
<protein>
    <submittedName>
        <fullName evidence="2">Uncharacterized protein</fullName>
    </submittedName>
</protein>
<proteinExistence type="predicted"/>
<evidence type="ECO:0000313" key="3">
    <source>
        <dbReference type="Proteomes" id="UP001311915"/>
    </source>
</evidence>
<feature type="compositionally biased region" description="Low complexity" evidence="1">
    <location>
        <begin position="130"/>
        <end position="139"/>
    </location>
</feature>
<feature type="compositionally biased region" description="Polar residues" evidence="1">
    <location>
        <begin position="78"/>
        <end position="94"/>
    </location>
</feature>
<dbReference type="EMBL" id="JAWPEI010000002">
    <property type="protein sequence ID" value="KAK4733764.1"/>
    <property type="molecule type" value="Genomic_DNA"/>
</dbReference>
<evidence type="ECO:0000313" key="2">
    <source>
        <dbReference type="EMBL" id="KAK4733764.1"/>
    </source>
</evidence>
<feature type="compositionally biased region" description="Polar residues" evidence="1">
    <location>
        <begin position="435"/>
        <end position="447"/>
    </location>
</feature>